<evidence type="ECO:0000313" key="2">
    <source>
        <dbReference type="Proteomes" id="UP001476798"/>
    </source>
</evidence>
<dbReference type="EMBL" id="JAHRIO010050131">
    <property type="protein sequence ID" value="MEQ2174060.1"/>
    <property type="molecule type" value="Genomic_DNA"/>
</dbReference>
<comment type="caution">
    <text evidence="1">The sequence shown here is derived from an EMBL/GenBank/DDBJ whole genome shotgun (WGS) entry which is preliminary data.</text>
</comment>
<gene>
    <name evidence="1" type="ORF">GOODEAATRI_003883</name>
</gene>
<keyword evidence="2" id="KW-1185">Reference proteome</keyword>
<evidence type="ECO:0000313" key="1">
    <source>
        <dbReference type="EMBL" id="MEQ2174060.1"/>
    </source>
</evidence>
<sequence length="111" mass="13391">MKVITRSFSDNFYYILRAFKKRPKRGARPCFCCLLWLISVHGLERFTAAEARLYEKHENERKRPKKVMEEFAYHFLWILFYFNKEKYVQEAGLNHNTKVLLSSANISFCKE</sequence>
<dbReference type="Proteomes" id="UP001476798">
    <property type="component" value="Unassembled WGS sequence"/>
</dbReference>
<proteinExistence type="predicted"/>
<name>A0ABV0NS08_9TELE</name>
<organism evidence="1 2">
    <name type="scientific">Goodea atripinnis</name>
    <dbReference type="NCBI Taxonomy" id="208336"/>
    <lineage>
        <taxon>Eukaryota</taxon>
        <taxon>Metazoa</taxon>
        <taxon>Chordata</taxon>
        <taxon>Craniata</taxon>
        <taxon>Vertebrata</taxon>
        <taxon>Euteleostomi</taxon>
        <taxon>Actinopterygii</taxon>
        <taxon>Neopterygii</taxon>
        <taxon>Teleostei</taxon>
        <taxon>Neoteleostei</taxon>
        <taxon>Acanthomorphata</taxon>
        <taxon>Ovalentaria</taxon>
        <taxon>Atherinomorphae</taxon>
        <taxon>Cyprinodontiformes</taxon>
        <taxon>Goodeidae</taxon>
        <taxon>Goodea</taxon>
    </lineage>
</organism>
<accession>A0ABV0NS08</accession>
<reference evidence="1 2" key="1">
    <citation type="submission" date="2021-06" db="EMBL/GenBank/DDBJ databases">
        <authorList>
            <person name="Palmer J.M."/>
        </authorList>
    </citation>
    <scope>NUCLEOTIDE SEQUENCE [LARGE SCALE GENOMIC DNA]</scope>
    <source>
        <strain evidence="1 2">GA_2019</strain>
        <tissue evidence="1">Muscle</tissue>
    </source>
</reference>
<protein>
    <submittedName>
        <fullName evidence="1">Uncharacterized protein</fullName>
    </submittedName>
</protein>